<name>A0ACB9E4D1_CICIN</name>
<sequence length="92" mass="10596">MKTHRPSRLSNRCERFNDGVVYVFACSPIVKRTLSSETLLGIIEFLIDRHHHSQSPLISLLTIFPFLNYLCFDSQSAHPLLRSPIDRPKTTD</sequence>
<evidence type="ECO:0000313" key="2">
    <source>
        <dbReference type="Proteomes" id="UP001055811"/>
    </source>
</evidence>
<proteinExistence type="predicted"/>
<gene>
    <name evidence="1" type="ORF">L2E82_25751</name>
</gene>
<keyword evidence="2" id="KW-1185">Reference proteome</keyword>
<dbReference type="Proteomes" id="UP001055811">
    <property type="component" value="Linkage Group LG04"/>
</dbReference>
<evidence type="ECO:0000313" key="1">
    <source>
        <dbReference type="EMBL" id="KAI3753690.1"/>
    </source>
</evidence>
<protein>
    <submittedName>
        <fullName evidence="1">Uncharacterized protein</fullName>
    </submittedName>
</protein>
<organism evidence="1 2">
    <name type="scientific">Cichorium intybus</name>
    <name type="common">Chicory</name>
    <dbReference type="NCBI Taxonomy" id="13427"/>
    <lineage>
        <taxon>Eukaryota</taxon>
        <taxon>Viridiplantae</taxon>
        <taxon>Streptophyta</taxon>
        <taxon>Embryophyta</taxon>
        <taxon>Tracheophyta</taxon>
        <taxon>Spermatophyta</taxon>
        <taxon>Magnoliopsida</taxon>
        <taxon>eudicotyledons</taxon>
        <taxon>Gunneridae</taxon>
        <taxon>Pentapetalae</taxon>
        <taxon>asterids</taxon>
        <taxon>campanulids</taxon>
        <taxon>Asterales</taxon>
        <taxon>Asteraceae</taxon>
        <taxon>Cichorioideae</taxon>
        <taxon>Cichorieae</taxon>
        <taxon>Cichoriinae</taxon>
        <taxon>Cichorium</taxon>
    </lineage>
</organism>
<dbReference type="EMBL" id="CM042012">
    <property type="protein sequence ID" value="KAI3753690.1"/>
    <property type="molecule type" value="Genomic_DNA"/>
</dbReference>
<reference evidence="1 2" key="2">
    <citation type="journal article" date="2022" name="Mol. Ecol. Resour.">
        <title>The genomes of chicory, endive, great burdock and yacon provide insights into Asteraceae paleo-polyploidization history and plant inulin production.</title>
        <authorList>
            <person name="Fan W."/>
            <person name="Wang S."/>
            <person name="Wang H."/>
            <person name="Wang A."/>
            <person name="Jiang F."/>
            <person name="Liu H."/>
            <person name="Zhao H."/>
            <person name="Xu D."/>
            <person name="Zhang Y."/>
        </authorList>
    </citation>
    <scope>NUCLEOTIDE SEQUENCE [LARGE SCALE GENOMIC DNA]</scope>
    <source>
        <strain evidence="2">cv. Punajuju</strain>
        <tissue evidence="1">Leaves</tissue>
    </source>
</reference>
<reference evidence="2" key="1">
    <citation type="journal article" date="2022" name="Mol. Ecol. Resour.">
        <title>The genomes of chicory, endive, great burdock and yacon provide insights into Asteraceae palaeo-polyploidization history and plant inulin production.</title>
        <authorList>
            <person name="Fan W."/>
            <person name="Wang S."/>
            <person name="Wang H."/>
            <person name="Wang A."/>
            <person name="Jiang F."/>
            <person name="Liu H."/>
            <person name="Zhao H."/>
            <person name="Xu D."/>
            <person name="Zhang Y."/>
        </authorList>
    </citation>
    <scope>NUCLEOTIDE SEQUENCE [LARGE SCALE GENOMIC DNA]</scope>
    <source>
        <strain evidence="2">cv. Punajuju</strain>
    </source>
</reference>
<accession>A0ACB9E4D1</accession>
<comment type="caution">
    <text evidence="1">The sequence shown here is derived from an EMBL/GenBank/DDBJ whole genome shotgun (WGS) entry which is preliminary data.</text>
</comment>